<keyword evidence="1" id="KW-1133">Transmembrane helix</keyword>
<dbReference type="Gene3D" id="1.25.40.10">
    <property type="entry name" value="Tetratricopeptide repeat domain"/>
    <property type="match status" value="1"/>
</dbReference>
<keyword evidence="3" id="KW-1185">Reference proteome</keyword>
<evidence type="ECO:0000256" key="1">
    <source>
        <dbReference type="SAM" id="Phobius"/>
    </source>
</evidence>
<evidence type="ECO:0000313" key="2">
    <source>
        <dbReference type="EMBL" id="KWT64976.1"/>
    </source>
</evidence>
<organism evidence="2 3">
    <name type="scientific">Hyphomicrobium sulfonivorans</name>
    <dbReference type="NCBI Taxonomy" id="121290"/>
    <lineage>
        <taxon>Bacteria</taxon>
        <taxon>Pseudomonadati</taxon>
        <taxon>Pseudomonadota</taxon>
        <taxon>Alphaproteobacteria</taxon>
        <taxon>Hyphomicrobiales</taxon>
        <taxon>Hyphomicrobiaceae</taxon>
        <taxon>Hyphomicrobium</taxon>
    </lineage>
</organism>
<protein>
    <submittedName>
        <fullName evidence="2">Uncharacterized protein</fullName>
    </submittedName>
</protein>
<dbReference type="SUPFAM" id="SSF48452">
    <property type="entry name" value="TPR-like"/>
    <property type="match status" value="1"/>
</dbReference>
<proteinExistence type="predicted"/>
<comment type="caution">
    <text evidence="2">The sequence shown here is derived from an EMBL/GenBank/DDBJ whole genome shotgun (WGS) entry which is preliminary data.</text>
</comment>
<sequence length="231" mass="25124">MTWPADLSVAPERALVLIAVFIAALMITIMALGLSRRAARYGREMERARLAEEKRSAADAERMDDRNAVPNVETVAGDVAAADVHVDATPTSSESRNVMLGVAAIAPEADRPSLLKAIDIATAMGANERLPELNLSLAEWHLANGSPEKAEELLRACVRGATEFGLKEPHARARVILGDFAQANGDPSTACEHWQIARILFHEIGDKPAYDDVDIRMQRNGCPSDWVLTDF</sequence>
<accession>A0A109BA27</accession>
<feature type="transmembrane region" description="Helical" evidence="1">
    <location>
        <begin position="14"/>
        <end position="35"/>
    </location>
</feature>
<reference evidence="2 3" key="1">
    <citation type="submission" date="2015-10" db="EMBL/GenBank/DDBJ databases">
        <title>Transcriptomic analysis of a linuron degrading triple-species bacterial consortium.</title>
        <authorList>
            <person name="Albers P."/>
        </authorList>
    </citation>
    <scope>NUCLEOTIDE SEQUENCE [LARGE SCALE GENOMIC DNA]</scope>
    <source>
        <strain evidence="2 3">WDL6</strain>
    </source>
</reference>
<dbReference type="InterPro" id="IPR011990">
    <property type="entry name" value="TPR-like_helical_dom_sf"/>
</dbReference>
<evidence type="ECO:0000313" key="3">
    <source>
        <dbReference type="Proteomes" id="UP000059074"/>
    </source>
</evidence>
<dbReference type="EMBL" id="LMTR01000083">
    <property type="protein sequence ID" value="KWT64976.1"/>
    <property type="molecule type" value="Genomic_DNA"/>
</dbReference>
<keyword evidence="1" id="KW-0812">Transmembrane</keyword>
<name>A0A109BA27_HYPSL</name>
<dbReference type="RefSeq" id="WP_068464126.1">
    <property type="nucleotide sequence ID" value="NZ_LMTR01000083.1"/>
</dbReference>
<dbReference type="AlphaFoldDB" id="A0A109BA27"/>
<gene>
    <name evidence="2" type="ORF">APY04_3064</name>
</gene>
<keyword evidence="1" id="KW-0472">Membrane</keyword>
<dbReference type="Proteomes" id="UP000059074">
    <property type="component" value="Unassembled WGS sequence"/>
</dbReference>
<dbReference type="PATRIC" id="fig|121290.4.peg.2132"/>
<dbReference type="OrthoDB" id="7933880at2"/>